<keyword evidence="2" id="KW-0564">Palmitate</keyword>
<dbReference type="PANTHER" id="PTHR23248:SF9">
    <property type="entry name" value="PHOSPHOLIPID SCRAMBLASE"/>
    <property type="match status" value="1"/>
</dbReference>
<evidence type="ECO:0000313" key="5">
    <source>
        <dbReference type="Proteomes" id="UP001642540"/>
    </source>
</evidence>
<feature type="region of interest" description="Disordered" evidence="3">
    <location>
        <begin position="1"/>
        <end position="35"/>
    </location>
</feature>
<comment type="function">
    <text evidence="2">May mediate accelerated ATP-independent bidirectional transbilayer migration of phospholipids upon binding calcium ions that results in a loss of phospholipid asymmetry in the plasma membrane.</text>
</comment>
<sequence>MDKNSNLSVAQTVSDVPKSKKGADKPKKTGLYPVVSGHSRDGSVCSCQENSVLGLERLAGLDKLLVSQQIRSPNFWIKFQLKNRYRFEDPSGRDIYFAAERNDCCTTCCCGRKRPFSMSIHDARGREVVKLDRPAKCQGCCWLGCRQRINVMIPALQAQVGSVEEVCKCCSTKLLVKNGFGDVVFKIKMPWCNYSICCGDVVFPILSKESKQVVGKITKKWKGCCQECCTDADNFEIEFPKDLNVQMKAVLLGACILLDFMYFESSKCPAGRFLPFKGFPFA</sequence>
<reference evidence="4 5" key="1">
    <citation type="submission" date="2024-08" db="EMBL/GenBank/DDBJ databases">
        <authorList>
            <person name="Cucini C."/>
            <person name="Frati F."/>
        </authorList>
    </citation>
    <scope>NUCLEOTIDE SEQUENCE [LARGE SCALE GENOMIC DNA]</scope>
</reference>
<organism evidence="4 5">
    <name type="scientific">Orchesella dallaii</name>
    <dbReference type="NCBI Taxonomy" id="48710"/>
    <lineage>
        <taxon>Eukaryota</taxon>
        <taxon>Metazoa</taxon>
        <taxon>Ecdysozoa</taxon>
        <taxon>Arthropoda</taxon>
        <taxon>Hexapoda</taxon>
        <taxon>Collembola</taxon>
        <taxon>Entomobryomorpha</taxon>
        <taxon>Entomobryoidea</taxon>
        <taxon>Orchesellidae</taxon>
        <taxon>Orchesellinae</taxon>
        <taxon>Orchesella</taxon>
    </lineage>
</organism>
<keyword evidence="2" id="KW-0106">Calcium</keyword>
<comment type="caution">
    <text evidence="4">The sequence shown here is derived from an EMBL/GenBank/DDBJ whole genome shotgun (WGS) entry which is preliminary data.</text>
</comment>
<name>A0ABP1S6I2_9HEXA</name>
<evidence type="ECO:0000256" key="1">
    <source>
        <dbReference type="ARBA" id="ARBA00005350"/>
    </source>
</evidence>
<dbReference type="InterPro" id="IPR005552">
    <property type="entry name" value="Scramblase"/>
</dbReference>
<feature type="compositionally biased region" description="Basic and acidic residues" evidence="3">
    <location>
        <begin position="17"/>
        <end position="27"/>
    </location>
</feature>
<dbReference type="Pfam" id="PF03803">
    <property type="entry name" value="Scramblase"/>
    <property type="match status" value="1"/>
</dbReference>
<keyword evidence="5" id="KW-1185">Reference proteome</keyword>
<evidence type="ECO:0000256" key="3">
    <source>
        <dbReference type="SAM" id="MobiDB-lite"/>
    </source>
</evidence>
<evidence type="ECO:0000313" key="4">
    <source>
        <dbReference type="EMBL" id="CAL8144558.1"/>
    </source>
</evidence>
<dbReference type="Proteomes" id="UP001642540">
    <property type="component" value="Unassembled WGS sequence"/>
</dbReference>
<comment type="similarity">
    <text evidence="1 2">Belongs to the phospholipid scramblase family.</text>
</comment>
<evidence type="ECO:0000256" key="2">
    <source>
        <dbReference type="RuleBase" id="RU363116"/>
    </source>
</evidence>
<proteinExistence type="inferred from homology"/>
<feature type="compositionally biased region" description="Polar residues" evidence="3">
    <location>
        <begin position="1"/>
        <end position="14"/>
    </location>
</feature>
<dbReference type="SUPFAM" id="SSF54518">
    <property type="entry name" value="Tubby C-terminal domain-like"/>
    <property type="match status" value="1"/>
</dbReference>
<accession>A0ABP1S6I2</accession>
<dbReference type="EMBL" id="CAXLJM020000161">
    <property type="protein sequence ID" value="CAL8144558.1"/>
    <property type="molecule type" value="Genomic_DNA"/>
</dbReference>
<dbReference type="InterPro" id="IPR025659">
    <property type="entry name" value="Tubby-like_C"/>
</dbReference>
<keyword evidence="2" id="KW-0449">Lipoprotein</keyword>
<protein>
    <recommendedName>
        <fullName evidence="2">Phospholipid scramblase</fullName>
    </recommendedName>
</protein>
<dbReference type="PANTHER" id="PTHR23248">
    <property type="entry name" value="PHOSPHOLIPID SCRAMBLASE-RELATED"/>
    <property type="match status" value="1"/>
</dbReference>
<gene>
    <name evidence="4" type="ORF">ODALV1_LOCUS30228</name>
</gene>
<comment type="cofactor">
    <cofactor evidence="2">
        <name>Ca(2+)</name>
        <dbReference type="ChEBI" id="CHEBI:29108"/>
    </cofactor>
</comment>